<organism evidence="1 2">
    <name type="scientific">Strongyloides papillosus</name>
    <name type="common">Intestinal threadworm</name>
    <dbReference type="NCBI Taxonomy" id="174720"/>
    <lineage>
        <taxon>Eukaryota</taxon>
        <taxon>Metazoa</taxon>
        <taxon>Ecdysozoa</taxon>
        <taxon>Nematoda</taxon>
        <taxon>Chromadorea</taxon>
        <taxon>Rhabditida</taxon>
        <taxon>Tylenchina</taxon>
        <taxon>Panagrolaimomorpha</taxon>
        <taxon>Strongyloidoidea</taxon>
        <taxon>Strongyloididae</taxon>
        <taxon>Strongyloides</taxon>
    </lineage>
</organism>
<dbReference type="Proteomes" id="UP000046392">
    <property type="component" value="Unplaced"/>
</dbReference>
<accession>A0A0N5BY96</accession>
<dbReference type="AlphaFoldDB" id="A0A0N5BY96"/>
<dbReference type="WBParaSite" id="SPAL_0001075700.1">
    <property type="protein sequence ID" value="SPAL_0001075700.1"/>
    <property type="gene ID" value="SPAL_0001075700"/>
</dbReference>
<sequence length="390" mass="44206">MAVDGFWLFDGLAEEPYGLLPLHNLNTKNGPTSTKQYDRIGSYQWYLEDETPTILVPGMPPQSNFWPGGKLAQDAGVVIYDVNHLKCPTGSMDPAILAAKHIGDRKKKPINFNDYDFITDAVNLQKLFAFAQEAGDGLFRIDCERVGKTVILSRVEASDLMEIGHVTFDQHLKGKMNKPRSKFASGPFYQLVHYQFGEFKILVRFEVDSGDYIAGRELENKFENDDVLPPKKRFDDNSGIEYVDYGVTSKLLPLQLLTTYPEGAGFPFFTWAQLFFTGVDQTFVGWFKGNGDFKKPAVYSLPDISKLMKPLPYVVLSKVHDCLKKIHMFLTKNDSDFRCGLIWKGKPHLEIFEKHPEANGAISEGVRKLLETQCKDVYEEDGEEKDGMEK</sequence>
<dbReference type="PANTHER" id="PTHR35179">
    <property type="entry name" value="PROTEIN CBG02620"/>
    <property type="match status" value="1"/>
</dbReference>
<evidence type="ECO:0000313" key="2">
    <source>
        <dbReference type="WBParaSite" id="SPAL_0001075700.1"/>
    </source>
</evidence>
<keyword evidence="1" id="KW-1185">Reference proteome</keyword>
<proteinExistence type="predicted"/>
<name>A0A0N5BY96_STREA</name>
<dbReference type="STRING" id="174720.A0A0N5BY96"/>
<reference evidence="2" key="1">
    <citation type="submission" date="2017-02" db="UniProtKB">
        <authorList>
            <consortium name="WormBaseParasite"/>
        </authorList>
    </citation>
    <scope>IDENTIFICATION</scope>
</reference>
<evidence type="ECO:0000313" key="1">
    <source>
        <dbReference type="Proteomes" id="UP000046392"/>
    </source>
</evidence>
<protein>
    <submittedName>
        <fullName evidence="2">RNA_ligase domain-containing protein</fullName>
    </submittedName>
</protein>
<dbReference type="PANTHER" id="PTHR35179:SF2">
    <property type="entry name" value="START DOMAIN-CONTAINING PROTEIN"/>
    <property type="match status" value="1"/>
</dbReference>